<name>A0A1E3NQI9_9ASCO</name>
<evidence type="ECO:0000256" key="5">
    <source>
        <dbReference type="ARBA" id="ARBA00023136"/>
    </source>
</evidence>
<dbReference type="STRING" id="763406.A0A1E3NQI9"/>
<dbReference type="Gene3D" id="1.10.10.1180">
    <property type="entry name" value="MAN1, winged-helix domain"/>
    <property type="match status" value="1"/>
</dbReference>
<keyword evidence="6" id="KW-0539">Nucleus</keyword>
<evidence type="ECO:0000256" key="6">
    <source>
        <dbReference type="ARBA" id="ARBA00023242"/>
    </source>
</evidence>
<evidence type="ECO:0000256" key="1">
    <source>
        <dbReference type="ARBA" id="ARBA00004540"/>
    </source>
</evidence>
<dbReference type="PANTHER" id="PTHR47808:SF2">
    <property type="entry name" value="LEM DOMAIN-CONTAINING PROTEIN 2"/>
    <property type="match status" value="1"/>
</dbReference>
<gene>
    <name evidence="11" type="ORF">PICMEDRAFT_13930</name>
</gene>
<evidence type="ECO:0000256" key="7">
    <source>
        <dbReference type="SAM" id="MobiDB-lite"/>
    </source>
</evidence>
<evidence type="ECO:0000313" key="12">
    <source>
        <dbReference type="Proteomes" id="UP000094455"/>
    </source>
</evidence>
<feature type="transmembrane region" description="Helical" evidence="8">
    <location>
        <begin position="638"/>
        <end position="657"/>
    </location>
</feature>
<dbReference type="GO" id="GO:0005637">
    <property type="term" value="C:nuclear inner membrane"/>
    <property type="evidence" value="ECO:0007669"/>
    <property type="project" value="UniProtKB-SubCell"/>
</dbReference>
<dbReference type="RefSeq" id="XP_019019448.1">
    <property type="nucleotide sequence ID" value="XM_019160139.1"/>
</dbReference>
<dbReference type="InterPro" id="IPR018996">
    <property type="entry name" value="Man1/Src1-like_C"/>
</dbReference>
<evidence type="ECO:0000313" key="11">
    <source>
        <dbReference type="EMBL" id="ODQ48335.1"/>
    </source>
</evidence>
<evidence type="ECO:0000256" key="2">
    <source>
        <dbReference type="ARBA" id="ARBA00022553"/>
    </source>
</evidence>
<feature type="compositionally biased region" description="Basic and acidic residues" evidence="7">
    <location>
        <begin position="83"/>
        <end position="127"/>
    </location>
</feature>
<feature type="region of interest" description="Disordered" evidence="7">
    <location>
        <begin position="53"/>
        <end position="152"/>
    </location>
</feature>
<dbReference type="CDD" id="cd12935">
    <property type="entry name" value="LEM_like"/>
    <property type="match status" value="1"/>
</dbReference>
<dbReference type="GO" id="GO:0071763">
    <property type="term" value="P:nuclear membrane organization"/>
    <property type="evidence" value="ECO:0007669"/>
    <property type="project" value="TreeGrafter"/>
</dbReference>
<dbReference type="InterPro" id="IPR041885">
    <property type="entry name" value="MAN1_winged_helix_dom"/>
</dbReference>
<evidence type="ECO:0000259" key="10">
    <source>
        <dbReference type="Pfam" id="PF12949"/>
    </source>
</evidence>
<dbReference type="GeneID" id="30176826"/>
<organism evidence="11 12">
    <name type="scientific">Pichia membranifaciens NRRL Y-2026</name>
    <dbReference type="NCBI Taxonomy" id="763406"/>
    <lineage>
        <taxon>Eukaryota</taxon>
        <taxon>Fungi</taxon>
        <taxon>Dikarya</taxon>
        <taxon>Ascomycota</taxon>
        <taxon>Saccharomycotina</taxon>
        <taxon>Pichiomycetes</taxon>
        <taxon>Pichiales</taxon>
        <taxon>Pichiaceae</taxon>
        <taxon>Pichia</taxon>
    </lineage>
</organism>
<reference evidence="11 12" key="1">
    <citation type="journal article" date="2016" name="Proc. Natl. Acad. Sci. U.S.A.">
        <title>Comparative genomics of biotechnologically important yeasts.</title>
        <authorList>
            <person name="Riley R."/>
            <person name="Haridas S."/>
            <person name="Wolfe K.H."/>
            <person name="Lopes M.R."/>
            <person name="Hittinger C.T."/>
            <person name="Goeker M."/>
            <person name="Salamov A.A."/>
            <person name="Wisecaver J.H."/>
            <person name="Long T.M."/>
            <person name="Calvey C.H."/>
            <person name="Aerts A.L."/>
            <person name="Barry K.W."/>
            <person name="Choi C."/>
            <person name="Clum A."/>
            <person name="Coughlan A.Y."/>
            <person name="Deshpande S."/>
            <person name="Douglass A.P."/>
            <person name="Hanson S.J."/>
            <person name="Klenk H.-P."/>
            <person name="LaButti K.M."/>
            <person name="Lapidus A."/>
            <person name="Lindquist E.A."/>
            <person name="Lipzen A.M."/>
            <person name="Meier-Kolthoff J.P."/>
            <person name="Ohm R.A."/>
            <person name="Otillar R.P."/>
            <person name="Pangilinan J.L."/>
            <person name="Peng Y."/>
            <person name="Rokas A."/>
            <person name="Rosa C.A."/>
            <person name="Scheuner C."/>
            <person name="Sibirny A.A."/>
            <person name="Slot J.C."/>
            <person name="Stielow J.B."/>
            <person name="Sun H."/>
            <person name="Kurtzman C.P."/>
            <person name="Blackwell M."/>
            <person name="Grigoriev I.V."/>
            <person name="Jeffries T.W."/>
        </authorList>
    </citation>
    <scope>NUCLEOTIDE SEQUENCE [LARGE SCALE GENOMIC DNA]</scope>
    <source>
        <strain evidence="11 12">NRRL Y-2026</strain>
    </source>
</reference>
<evidence type="ECO:0008006" key="13">
    <source>
        <dbReference type="Google" id="ProtNLM"/>
    </source>
</evidence>
<dbReference type="GO" id="GO:0034399">
    <property type="term" value="C:nuclear periphery"/>
    <property type="evidence" value="ECO:0007669"/>
    <property type="project" value="TreeGrafter"/>
</dbReference>
<evidence type="ECO:0000256" key="8">
    <source>
        <dbReference type="SAM" id="Phobius"/>
    </source>
</evidence>
<dbReference type="Pfam" id="PF09402">
    <property type="entry name" value="MSC"/>
    <property type="match status" value="1"/>
</dbReference>
<accession>A0A1E3NQI9</accession>
<dbReference type="EMBL" id="KV454001">
    <property type="protein sequence ID" value="ODQ48335.1"/>
    <property type="molecule type" value="Genomic_DNA"/>
</dbReference>
<feature type="compositionally biased region" description="Polar residues" evidence="7">
    <location>
        <begin position="193"/>
        <end position="203"/>
    </location>
</feature>
<evidence type="ECO:0000256" key="3">
    <source>
        <dbReference type="ARBA" id="ARBA00022692"/>
    </source>
</evidence>
<feature type="compositionally biased region" description="Basic and acidic residues" evidence="7">
    <location>
        <begin position="178"/>
        <end position="192"/>
    </location>
</feature>
<feature type="domain" description="Man1/Src1-like C-terminal" evidence="9">
    <location>
        <begin position="437"/>
        <end position="753"/>
    </location>
</feature>
<feature type="domain" description="HeH/LEM" evidence="10">
    <location>
        <begin position="10"/>
        <end position="42"/>
    </location>
</feature>
<feature type="transmembrane region" description="Helical" evidence="8">
    <location>
        <begin position="428"/>
        <end position="448"/>
    </location>
</feature>
<keyword evidence="3 8" id="KW-0812">Transmembrane</keyword>
<evidence type="ECO:0000256" key="4">
    <source>
        <dbReference type="ARBA" id="ARBA00022989"/>
    </source>
</evidence>
<feature type="compositionally biased region" description="Basic and acidic residues" evidence="7">
    <location>
        <begin position="55"/>
        <end position="72"/>
    </location>
</feature>
<dbReference type="InterPro" id="IPR025856">
    <property type="entry name" value="HeH/LEM_domain"/>
</dbReference>
<dbReference type="OrthoDB" id="2503928at2759"/>
<keyword evidence="2" id="KW-0597">Phosphoprotein</keyword>
<dbReference type="Proteomes" id="UP000094455">
    <property type="component" value="Unassembled WGS sequence"/>
</dbReference>
<feature type="region of interest" description="Disordered" evidence="7">
    <location>
        <begin position="170"/>
        <end position="223"/>
    </location>
</feature>
<dbReference type="GO" id="GO:0003682">
    <property type="term" value="F:chromatin binding"/>
    <property type="evidence" value="ECO:0007669"/>
    <property type="project" value="InterPro"/>
</dbReference>
<dbReference type="AlphaFoldDB" id="A0A1E3NQI9"/>
<comment type="subcellular location">
    <subcellularLocation>
        <location evidence="1">Nucleus inner membrane</location>
    </subcellularLocation>
</comment>
<feature type="compositionally biased region" description="Polar residues" evidence="7">
    <location>
        <begin position="140"/>
        <end position="152"/>
    </location>
</feature>
<dbReference type="GO" id="GO:0005783">
    <property type="term" value="C:endoplasmic reticulum"/>
    <property type="evidence" value="ECO:0007669"/>
    <property type="project" value="TreeGrafter"/>
</dbReference>
<dbReference type="InterPro" id="IPR044780">
    <property type="entry name" value="Heh2/Src1"/>
</dbReference>
<sequence>MDYTVPGFDPNTLRVVDLKRVLGENNISWPSRHRKSDLVEIFTYELIPKLKRQKRMEDKQRRIESAQKKHETGQGFVEAEEVDKERVNKEKVTKSKDTKEKEATAKKADIEKSKPIDVLSVKKRDSKAANGTDKKRKHSQLVNQNEFQSGNDTALYDDYSELLHRKVKKKRNFSRPVAGEKRKNAQQDKESNNNRTLVSQGDDSTVKPETEPVENAEQPSGVNLFNRSGEIKFALPAVSSPKLEEHENINQMANSTFNNHLNSNIFDNISESNDDEDNTVLIKKEPQSSLLTPPHVKVEKNILSGPTKDITLPATEEDHAHKKKEVEEDIRVKLEKIETLRTEIRDELKGAGKDASQTQISSSNDLKILDSLPSQNSSTNFTFDSDSELLTQLQNEFELENSRIEIESEKVLNRINSREKFKYYKAQFIKIIVIWLALLLFSFVLAIYRQERIQVGFCGCGTESNISLLFKLFNIRLKCVECPDHGVCYPYSQLSCLPEYIMSQPLFWSFWGLIPTYNTCVLDSTKVKKINKIVKSVLDLLSRRNANIKCGDGLDREAGLSWKQIVETIDQRLANDFNDKNYAYIWEKVKIMLTTRTDLKFVPDDKEKNKVIIRSLSLSRLSIKCRLKRLLITLLVKYKVYLLSVMTILLTLSWIFYQINQALSRNEYYRNMVKEIINKLQKQATDNRHSGVAKPYIAKIQLRDYYLPQLQKLTKKNRDSVWKRVVKNIEANSNIKTEDVEINGDIMRVWSWCSDI</sequence>
<keyword evidence="12" id="KW-1185">Reference proteome</keyword>
<keyword evidence="5 8" id="KW-0472">Membrane</keyword>
<evidence type="ECO:0000259" key="9">
    <source>
        <dbReference type="Pfam" id="PF09402"/>
    </source>
</evidence>
<keyword evidence="4 8" id="KW-1133">Transmembrane helix</keyword>
<proteinExistence type="predicted"/>
<dbReference type="PANTHER" id="PTHR47808">
    <property type="entry name" value="INNER NUCLEAR MEMBRANE PROTEIN HEH2-RELATED"/>
    <property type="match status" value="1"/>
</dbReference>
<dbReference type="Pfam" id="PF12949">
    <property type="entry name" value="HeH"/>
    <property type="match status" value="1"/>
</dbReference>
<protein>
    <recommendedName>
        <fullName evidence="13">Man1/Src1 C-terminal domain-containing protein</fullName>
    </recommendedName>
</protein>